<evidence type="ECO:0000313" key="10">
    <source>
        <dbReference type="Proteomes" id="UP000070326"/>
    </source>
</evidence>
<dbReference type="STRING" id="1261.HMPREF3195_01798"/>
<dbReference type="eggNOG" id="COG1175">
    <property type="taxonomic scope" value="Bacteria"/>
</dbReference>
<dbReference type="GO" id="GO:0055085">
    <property type="term" value="P:transmembrane transport"/>
    <property type="evidence" value="ECO:0007669"/>
    <property type="project" value="InterPro"/>
</dbReference>
<keyword evidence="3" id="KW-1003">Cell membrane</keyword>
<dbReference type="CDD" id="cd06261">
    <property type="entry name" value="TM_PBP2"/>
    <property type="match status" value="1"/>
</dbReference>
<feature type="transmembrane region" description="Helical" evidence="7">
    <location>
        <begin position="214"/>
        <end position="236"/>
    </location>
</feature>
<feature type="transmembrane region" description="Helical" evidence="7">
    <location>
        <begin position="106"/>
        <end position="126"/>
    </location>
</feature>
<feature type="transmembrane region" description="Helical" evidence="7">
    <location>
        <begin position="75"/>
        <end position="94"/>
    </location>
</feature>
<dbReference type="RefSeq" id="WP_021934475.1">
    <property type="nucleotide sequence ID" value="NZ_CP096607.1"/>
</dbReference>
<accession>A0A135YM52</accession>
<comment type="subcellular location">
    <subcellularLocation>
        <location evidence="1 7">Cell membrane</location>
        <topology evidence="1 7">Multi-pass membrane protein</topology>
    </subcellularLocation>
</comment>
<dbReference type="EMBL" id="LSQZ01000091">
    <property type="protein sequence ID" value="KXI10479.1"/>
    <property type="molecule type" value="Genomic_DNA"/>
</dbReference>
<dbReference type="GO" id="GO:0005886">
    <property type="term" value="C:plasma membrane"/>
    <property type="evidence" value="ECO:0007669"/>
    <property type="project" value="UniProtKB-SubCell"/>
</dbReference>
<protein>
    <submittedName>
        <fullName evidence="9">ABC transporter, permease protein</fullName>
    </submittedName>
</protein>
<sequence length="294" mass="33474">MESKKINKMMPYILIGPVLLIMLALYVYPIGLVFLESVSKTSILTGQMDFVGLDNFKAVLGDKLFKDTMLLTLKYTIITVIIKMVLGFFMAMFLNSDMYFTKTLRFLSLLPWAIQQVSVAIVWKWILDGNYGYLNYYLIKFGIIEHNIVWLSDPDIAFICAAFVDAWLGVSLVSMIFLSGLTSIDRSLYESAKIDGANIFHRFKFITLEEMKKLILVTGLLVTIWTFNSFNVIFVLTGGGPMRSTETIVIRIYQEAFSRFDLGASSALSVIVFAFLLMITFIYIRLISKMDKEA</sequence>
<evidence type="ECO:0000259" key="8">
    <source>
        <dbReference type="PROSITE" id="PS50928"/>
    </source>
</evidence>
<evidence type="ECO:0000256" key="2">
    <source>
        <dbReference type="ARBA" id="ARBA00022448"/>
    </source>
</evidence>
<feature type="transmembrane region" description="Helical" evidence="7">
    <location>
        <begin position="262"/>
        <end position="284"/>
    </location>
</feature>
<proteinExistence type="inferred from homology"/>
<dbReference type="AlphaFoldDB" id="A0A135YM52"/>
<keyword evidence="6 7" id="KW-0472">Membrane</keyword>
<evidence type="ECO:0000256" key="5">
    <source>
        <dbReference type="ARBA" id="ARBA00022989"/>
    </source>
</evidence>
<dbReference type="PANTHER" id="PTHR43005:SF1">
    <property type="entry name" value="SPERMIDINE_PUTRESCINE TRANSPORT SYSTEM PERMEASE PROTEIN"/>
    <property type="match status" value="1"/>
</dbReference>
<dbReference type="Gene3D" id="1.10.3720.10">
    <property type="entry name" value="MetI-like"/>
    <property type="match status" value="1"/>
</dbReference>
<evidence type="ECO:0000256" key="4">
    <source>
        <dbReference type="ARBA" id="ARBA00022692"/>
    </source>
</evidence>
<dbReference type="PANTHER" id="PTHR43005">
    <property type="entry name" value="BLR7065 PROTEIN"/>
    <property type="match status" value="1"/>
</dbReference>
<evidence type="ECO:0000313" key="9">
    <source>
        <dbReference type="EMBL" id="KXI10479.1"/>
    </source>
</evidence>
<comment type="caution">
    <text evidence="9">The sequence shown here is derived from an EMBL/GenBank/DDBJ whole genome shotgun (WGS) entry which is preliminary data.</text>
</comment>
<feature type="transmembrane region" description="Helical" evidence="7">
    <location>
        <begin position="12"/>
        <end position="35"/>
    </location>
</feature>
<organism evidence="9 10">
    <name type="scientific">Peptostreptococcus anaerobius</name>
    <dbReference type="NCBI Taxonomy" id="1261"/>
    <lineage>
        <taxon>Bacteria</taxon>
        <taxon>Bacillati</taxon>
        <taxon>Bacillota</taxon>
        <taxon>Clostridia</taxon>
        <taxon>Peptostreptococcales</taxon>
        <taxon>Peptostreptococcaceae</taxon>
        <taxon>Peptostreptococcus</taxon>
    </lineage>
</organism>
<reference evidence="9 10" key="1">
    <citation type="submission" date="2016-02" db="EMBL/GenBank/DDBJ databases">
        <authorList>
            <person name="Wen L."/>
            <person name="He K."/>
            <person name="Yang H."/>
        </authorList>
    </citation>
    <scope>NUCLEOTIDE SEQUENCE [LARGE SCALE GENOMIC DNA]</scope>
    <source>
        <strain evidence="9 10">MJR8628A</strain>
    </source>
</reference>
<evidence type="ECO:0000256" key="3">
    <source>
        <dbReference type="ARBA" id="ARBA00022475"/>
    </source>
</evidence>
<keyword evidence="5 7" id="KW-1133">Transmembrane helix</keyword>
<dbReference type="InterPro" id="IPR035906">
    <property type="entry name" value="MetI-like_sf"/>
</dbReference>
<gene>
    <name evidence="9" type="ORF">HMPREF3195_01798</name>
</gene>
<keyword evidence="2 7" id="KW-0813">Transport</keyword>
<dbReference type="InterPro" id="IPR000515">
    <property type="entry name" value="MetI-like"/>
</dbReference>
<dbReference type="Proteomes" id="UP000070326">
    <property type="component" value="Unassembled WGS sequence"/>
</dbReference>
<evidence type="ECO:0000256" key="6">
    <source>
        <dbReference type="ARBA" id="ARBA00023136"/>
    </source>
</evidence>
<dbReference type="Pfam" id="PF00528">
    <property type="entry name" value="BPD_transp_1"/>
    <property type="match status" value="1"/>
</dbReference>
<feature type="domain" description="ABC transmembrane type-1" evidence="8">
    <location>
        <begin position="69"/>
        <end position="283"/>
    </location>
</feature>
<evidence type="ECO:0000256" key="1">
    <source>
        <dbReference type="ARBA" id="ARBA00004651"/>
    </source>
</evidence>
<dbReference type="PROSITE" id="PS50928">
    <property type="entry name" value="ABC_TM1"/>
    <property type="match status" value="1"/>
</dbReference>
<comment type="similarity">
    <text evidence="7">Belongs to the binding-protein-dependent transport system permease family.</text>
</comment>
<dbReference type="PATRIC" id="fig|1261.3.peg.1210"/>
<dbReference type="SUPFAM" id="SSF161098">
    <property type="entry name" value="MetI-like"/>
    <property type="match status" value="1"/>
</dbReference>
<name>A0A135YM52_9FIRM</name>
<keyword evidence="4 7" id="KW-0812">Transmembrane</keyword>
<feature type="transmembrane region" description="Helical" evidence="7">
    <location>
        <begin position="156"/>
        <end position="178"/>
    </location>
</feature>
<evidence type="ECO:0000256" key="7">
    <source>
        <dbReference type="RuleBase" id="RU363032"/>
    </source>
</evidence>